<dbReference type="AlphaFoldDB" id="A0A381TTT2"/>
<accession>A0A381TTT2</accession>
<reference evidence="1" key="1">
    <citation type="submission" date="2018-05" db="EMBL/GenBank/DDBJ databases">
        <authorList>
            <person name="Lanie J.A."/>
            <person name="Ng W.-L."/>
            <person name="Kazmierczak K.M."/>
            <person name="Andrzejewski T.M."/>
            <person name="Davidsen T.M."/>
            <person name="Wayne K.J."/>
            <person name="Tettelin H."/>
            <person name="Glass J.I."/>
            <person name="Rusch D."/>
            <person name="Podicherti R."/>
            <person name="Tsui H.-C.T."/>
            <person name="Winkler M.E."/>
        </authorList>
    </citation>
    <scope>NUCLEOTIDE SEQUENCE</scope>
</reference>
<protein>
    <submittedName>
        <fullName evidence="1">Uncharacterized protein</fullName>
    </submittedName>
</protein>
<gene>
    <name evidence="1" type="ORF">METZ01_LOCUS72103</name>
</gene>
<dbReference type="PROSITE" id="PS51318">
    <property type="entry name" value="TAT"/>
    <property type="match status" value="1"/>
</dbReference>
<sequence>MNKKDKLLGIDRSITRRDFVGSMLLGTGAVLLGRPSRRTSS</sequence>
<evidence type="ECO:0000313" key="1">
    <source>
        <dbReference type="EMBL" id="SVA19249.1"/>
    </source>
</evidence>
<dbReference type="EMBL" id="UINC01005126">
    <property type="protein sequence ID" value="SVA19249.1"/>
    <property type="molecule type" value="Genomic_DNA"/>
</dbReference>
<name>A0A381TTT2_9ZZZZ</name>
<dbReference type="InterPro" id="IPR006311">
    <property type="entry name" value="TAT_signal"/>
</dbReference>
<organism evidence="1">
    <name type="scientific">marine metagenome</name>
    <dbReference type="NCBI Taxonomy" id="408172"/>
    <lineage>
        <taxon>unclassified sequences</taxon>
        <taxon>metagenomes</taxon>
        <taxon>ecological metagenomes</taxon>
    </lineage>
</organism>
<proteinExistence type="predicted"/>